<name>A0A9W6SM53_9ACTN</name>
<dbReference type="Proteomes" id="UP001165079">
    <property type="component" value="Unassembled WGS sequence"/>
</dbReference>
<reference evidence="1" key="1">
    <citation type="submission" date="2023-03" db="EMBL/GenBank/DDBJ databases">
        <title>Actinorhabdospora filicis NBRC 111898.</title>
        <authorList>
            <person name="Ichikawa N."/>
            <person name="Sato H."/>
            <person name="Tonouchi N."/>
        </authorList>
    </citation>
    <scope>NUCLEOTIDE SEQUENCE</scope>
    <source>
        <strain evidence="1">NBRC 111898</strain>
    </source>
</reference>
<comment type="caution">
    <text evidence="1">The sequence shown here is derived from an EMBL/GenBank/DDBJ whole genome shotgun (WGS) entry which is preliminary data.</text>
</comment>
<gene>
    <name evidence="1" type="ORF">Afil01_33300</name>
</gene>
<protein>
    <recommendedName>
        <fullName evidence="3">Zinc-binding dehydrogenase</fullName>
    </recommendedName>
</protein>
<dbReference type="AlphaFoldDB" id="A0A9W6SM53"/>
<dbReference type="Gene3D" id="3.90.180.10">
    <property type="entry name" value="Medium-chain alcohol dehydrogenases, catalytic domain"/>
    <property type="match status" value="1"/>
</dbReference>
<dbReference type="Pfam" id="PF13602">
    <property type="entry name" value="ADH_zinc_N_2"/>
    <property type="match status" value="1"/>
</dbReference>
<evidence type="ECO:0000313" key="1">
    <source>
        <dbReference type="EMBL" id="GLZ78523.1"/>
    </source>
</evidence>
<evidence type="ECO:0000313" key="2">
    <source>
        <dbReference type="Proteomes" id="UP001165079"/>
    </source>
</evidence>
<organism evidence="1 2">
    <name type="scientific">Actinorhabdospora filicis</name>
    <dbReference type="NCBI Taxonomy" id="1785913"/>
    <lineage>
        <taxon>Bacteria</taxon>
        <taxon>Bacillati</taxon>
        <taxon>Actinomycetota</taxon>
        <taxon>Actinomycetes</taxon>
        <taxon>Micromonosporales</taxon>
        <taxon>Micromonosporaceae</taxon>
        <taxon>Actinorhabdospora</taxon>
    </lineage>
</organism>
<accession>A0A9W6SM53</accession>
<proteinExistence type="predicted"/>
<evidence type="ECO:0008006" key="3">
    <source>
        <dbReference type="Google" id="ProtNLM"/>
    </source>
</evidence>
<dbReference type="EMBL" id="BSTX01000002">
    <property type="protein sequence ID" value="GLZ78523.1"/>
    <property type="molecule type" value="Genomic_DNA"/>
</dbReference>
<keyword evidence="2" id="KW-1185">Reference proteome</keyword>
<sequence length="64" mass="6921">MPGGGEVCLWSPSSHRTWWRGCPASSASPTPKPVTDRVFPFERVGDALAHLEEGRAKGKVVAEM</sequence>